<dbReference type="InterPro" id="IPR000182">
    <property type="entry name" value="GNAT_dom"/>
</dbReference>
<accession>A0A4S8I0V8</accession>
<dbReference type="EMBL" id="STFF01000001">
    <property type="protein sequence ID" value="THU41753.1"/>
    <property type="molecule type" value="Genomic_DNA"/>
</dbReference>
<dbReference type="PANTHER" id="PTHR43610">
    <property type="entry name" value="BLL6696 PROTEIN"/>
    <property type="match status" value="1"/>
</dbReference>
<proteinExistence type="predicted"/>
<dbReference type="Proteomes" id="UP000306918">
    <property type="component" value="Unassembled WGS sequence"/>
</dbReference>
<dbReference type="OrthoDB" id="9795199at2"/>
<dbReference type="PROSITE" id="PS51186">
    <property type="entry name" value="GNAT"/>
    <property type="match status" value="1"/>
</dbReference>
<dbReference type="GO" id="GO:0016747">
    <property type="term" value="F:acyltransferase activity, transferring groups other than amino-acyl groups"/>
    <property type="evidence" value="ECO:0007669"/>
    <property type="project" value="InterPro"/>
</dbReference>
<comment type="caution">
    <text evidence="2">The sequence shown here is derived from an EMBL/GenBank/DDBJ whole genome shotgun (WGS) entry which is preliminary data.</text>
</comment>
<organism evidence="2 3">
    <name type="scientific">Niastella caeni</name>
    <dbReference type="NCBI Taxonomy" id="2569763"/>
    <lineage>
        <taxon>Bacteria</taxon>
        <taxon>Pseudomonadati</taxon>
        <taxon>Bacteroidota</taxon>
        <taxon>Chitinophagia</taxon>
        <taxon>Chitinophagales</taxon>
        <taxon>Chitinophagaceae</taxon>
        <taxon>Niastella</taxon>
    </lineage>
</organism>
<evidence type="ECO:0000313" key="3">
    <source>
        <dbReference type="Proteomes" id="UP000306918"/>
    </source>
</evidence>
<name>A0A4S8I0V8_9BACT</name>
<dbReference type="Gene3D" id="3.40.630.30">
    <property type="match status" value="1"/>
</dbReference>
<sequence length="199" mass="23684">MTEYQKFFPDTFTLETQRVLLRLVTPQDYEVFLPLTKDKEIWKYFTKDLSNEQELKNWMEQLFKGRESELCMPFTVIDKHSNEVCGSTSYLNISFYDKRLEIGSTWLGTSFIGTGINRQAKFALLSFAFEVMKMERVEIKTDNLNERAKAALLKVGMKPEGVFRSHMLMHDGRRRDSIYYSIIRSEWEERKIHFFPEML</sequence>
<reference evidence="2 3" key="1">
    <citation type="submission" date="2019-04" db="EMBL/GenBank/DDBJ databases">
        <title>Niastella caeni sp. nov., isolated from activated sludge.</title>
        <authorList>
            <person name="Sheng M."/>
        </authorList>
    </citation>
    <scope>NUCLEOTIDE SEQUENCE [LARGE SCALE GENOMIC DNA]</scope>
    <source>
        <strain evidence="2 3">HX-2-15</strain>
    </source>
</reference>
<dbReference type="InterPro" id="IPR016181">
    <property type="entry name" value="Acyl_CoA_acyltransferase"/>
</dbReference>
<dbReference type="Pfam" id="PF13302">
    <property type="entry name" value="Acetyltransf_3"/>
    <property type="match status" value="1"/>
</dbReference>
<feature type="domain" description="N-acetyltransferase" evidence="1">
    <location>
        <begin position="19"/>
        <end position="185"/>
    </location>
</feature>
<evidence type="ECO:0000259" key="1">
    <source>
        <dbReference type="PROSITE" id="PS51186"/>
    </source>
</evidence>
<protein>
    <submittedName>
        <fullName evidence="2">GNAT family N-acetyltransferase</fullName>
    </submittedName>
</protein>
<dbReference type="SUPFAM" id="SSF55729">
    <property type="entry name" value="Acyl-CoA N-acyltransferases (Nat)"/>
    <property type="match status" value="1"/>
</dbReference>
<dbReference type="RefSeq" id="WP_136576241.1">
    <property type="nucleotide sequence ID" value="NZ_STFF01000001.1"/>
</dbReference>
<evidence type="ECO:0000313" key="2">
    <source>
        <dbReference type="EMBL" id="THU41753.1"/>
    </source>
</evidence>
<dbReference type="PANTHER" id="PTHR43610:SF1">
    <property type="entry name" value="N-ACETYLTRANSFERASE DOMAIN-CONTAINING PROTEIN"/>
    <property type="match status" value="1"/>
</dbReference>
<dbReference type="AlphaFoldDB" id="A0A4S8I0V8"/>
<keyword evidence="3" id="KW-1185">Reference proteome</keyword>
<gene>
    <name evidence="2" type="ORF">FAM09_06540</name>
</gene>
<keyword evidence="2" id="KW-0808">Transferase</keyword>